<accession>A0A915IER7</accession>
<dbReference type="AlphaFoldDB" id="A0A915IER7"/>
<organism evidence="2 3">
    <name type="scientific">Romanomermis culicivorax</name>
    <name type="common">Nematode worm</name>
    <dbReference type="NCBI Taxonomy" id="13658"/>
    <lineage>
        <taxon>Eukaryota</taxon>
        <taxon>Metazoa</taxon>
        <taxon>Ecdysozoa</taxon>
        <taxon>Nematoda</taxon>
        <taxon>Enoplea</taxon>
        <taxon>Dorylaimia</taxon>
        <taxon>Mermithida</taxon>
        <taxon>Mermithoidea</taxon>
        <taxon>Mermithidae</taxon>
        <taxon>Romanomermis</taxon>
    </lineage>
</organism>
<sequence>MPSLFRTWSPPGLLHSEKLSRPDLGCPIQWQEQTERRPGVNNYNLESQQSISWNHLLDVDDKGFLERC</sequence>
<keyword evidence="2" id="KW-1185">Reference proteome</keyword>
<proteinExistence type="predicted"/>
<protein>
    <submittedName>
        <fullName evidence="3">Uncharacterized protein</fullName>
    </submittedName>
</protein>
<name>A0A915IER7_ROMCU</name>
<evidence type="ECO:0000256" key="1">
    <source>
        <dbReference type="SAM" id="MobiDB-lite"/>
    </source>
</evidence>
<dbReference type="Proteomes" id="UP000887565">
    <property type="component" value="Unplaced"/>
</dbReference>
<dbReference type="WBParaSite" id="nRc.2.0.1.t12664-RA">
    <property type="protein sequence ID" value="nRc.2.0.1.t12664-RA"/>
    <property type="gene ID" value="nRc.2.0.1.g12664"/>
</dbReference>
<evidence type="ECO:0000313" key="2">
    <source>
        <dbReference type="Proteomes" id="UP000887565"/>
    </source>
</evidence>
<evidence type="ECO:0000313" key="3">
    <source>
        <dbReference type="WBParaSite" id="nRc.2.0.1.t12664-RA"/>
    </source>
</evidence>
<reference evidence="3" key="1">
    <citation type="submission" date="2022-11" db="UniProtKB">
        <authorList>
            <consortium name="WormBaseParasite"/>
        </authorList>
    </citation>
    <scope>IDENTIFICATION</scope>
</reference>
<feature type="region of interest" description="Disordered" evidence="1">
    <location>
        <begin position="1"/>
        <end position="20"/>
    </location>
</feature>